<name>A0A5M3MFD0_CONPW</name>
<protein>
    <submittedName>
        <fullName evidence="1">Uncharacterized protein</fullName>
    </submittedName>
</protein>
<dbReference type="RefSeq" id="XP_007772100.1">
    <property type="nucleotide sequence ID" value="XM_007773910.1"/>
</dbReference>
<accession>A0A5M3MFD0</accession>
<comment type="caution">
    <text evidence="1">The sequence shown here is derived from an EMBL/GenBank/DDBJ whole genome shotgun (WGS) entry which is preliminary data.</text>
</comment>
<dbReference type="Proteomes" id="UP000053558">
    <property type="component" value="Unassembled WGS sequence"/>
</dbReference>
<dbReference type="AlphaFoldDB" id="A0A5M3MFD0"/>
<dbReference type="KEGG" id="cput:CONPUDRAFT_156921"/>
<evidence type="ECO:0000313" key="1">
    <source>
        <dbReference type="EMBL" id="EIW77737.1"/>
    </source>
</evidence>
<dbReference type="GeneID" id="19203667"/>
<gene>
    <name evidence="1" type="ORF">CONPUDRAFT_156921</name>
</gene>
<proteinExistence type="predicted"/>
<keyword evidence="2" id="KW-1185">Reference proteome</keyword>
<evidence type="ECO:0000313" key="2">
    <source>
        <dbReference type="Proteomes" id="UP000053558"/>
    </source>
</evidence>
<organism evidence="1 2">
    <name type="scientific">Coniophora puteana (strain RWD-64-598)</name>
    <name type="common">Brown rot fungus</name>
    <dbReference type="NCBI Taxonomy" id="741705"/>
    <lineage>
        <taxon>Eukaryota</taxon>
        <taxon>Fungi</taxon>
        <taxon>Dikarya</taxon>
        <taxon>Basidiomycota</taxon>
        <taxon>Agaricomycotina</taxon>
        <taxon>Agaricomycetes</taxon>
        <taxon>Agaricomycetidae</taxon>
        <taxon>Boletales</taxon>
        <taxon>Coniophorineae</taxon>
        <taxon>Coniophoraceae</taxon>
        <taxon>Coniophora</taxon>
    </lineage>
</organism>
<sequence>MRKTYHIVKPHRHDLVLQRSYLTYRMWAPHVAINSERHLLLAPLFEGEFQGFRKNLNDGIKKRRAGFASIFRSVNERRLFELRAEIPEW</sequence>
<reference evidence="2" key="1">
    <citation type="journal article" date="2012" name="Science">
        <title>The Paleozoic origin of enzymatic lignin decomposition reconstructed from 31 fungal genomes.</title>
        <authorList>
            <person name="Floudas D."/>
            <person name="Binder M."/>
            <person name="Riley R."/>
            <person name="Barry K."/>
            <person name="Blanchette R.A."/>
            <person name="Henrissat B."/>
            <person name="Martinez A.T."/>
            <person name="Otillar R."/>
            <person name="Spatafora J.W."/>
            <person name="Yadav J.S."/>
            <person name="Aerts A."/>
            <person name="Benoit I."/>
            <person name="Boyd A."/>
            <person name="Carlson A."/>
            <person name="Copeland A."/>
            <person name="Coutinho P.M."/>
            <person name="de Vries R.P."/>
            <person name="Ferreira P."/>
            <person name="Findley K."/>
            <person name="Foster B."/>
            <person name="Gaskell J."/>
            <person name="Glotzer D."/>
            <person name="Gorecki P."/>
            <person name="Heitman J."/>
            <person name="Hesse C."/>
            <person name="Hori C."/>
            <person name="Igarashi K."/>
            <person name="Jurgens J.A."/>
            <person name="Kallen N."/>
            <person name="Kersten P."/>
            <person name="Kohler A."/>
            <person name="Kuees U."/>
            <person name="Kumar T.K.A."/>
            <person name="Kuo A."/>
            <person name="LaButti K."/>
            <person name="Larrondo L.F."/>
            <person name="Lindquist E."/>
            <person name="Ling A."/>
            <person name="Lombard V."/>
            <person name="Lucas S."/>
            <person name="Lundell T."/>
            <person name="Martin R."/>
            <person name="McLaughlin D.J."/>
            <person name="Morgenstern I."/>
            <person name="Morin E."/>
            <person name="Murat C."/>
            <person name="Nagy L.G."/>
            <person name="Nolan M."/>
            <person name="Ohm R.A."/>
            <person name="Patyshakuliyeva A."/>
            <person name="Rokas A."/>
            <person name="Ruiz-Duenas F.J."/>
            <person name="Sabat G."/>
            <person name="Salamov A."/>
            <person name="Samejima M."/>
            <person name="Schmutz J."/>
            <person name="Slot J.C."/>
            <person name="St John F."/>
            <person name="Stenlid J."/>
            <person name="Sun H."/>
            <person name="Sun S."/>
            <person name="Syed K."/>
            <person name="Tsang A."/>
            <person name="Wiebenga A."/>
            <person name="Young D."/>
            <person name="Pisabarro A."/>
            <person name="Eastwood D.C."/>
            <person name="Martin F."/>
            <person name="Cullen D."/>
            <person name="Grigoriev I.V."/>
            <person name="Hibbett D.S."/>
        </authorList>
    </citation>
    <scope>NUCLEOTIDE SEQUENCE [LARGE SCALE GENOMIC DNA]</scope>
    <source>
        <strain evidence="2">RWD-64-598 SS2</strain>
    </source>
</reference>
<dbReference type="EMBL" id="JH711583">
    <property type="protein sequence ID" value="EIW77737.1"/>
    <property type="molecule type" value="Genomic_DNA"/>
</dbReference>